<name>F0SC21_PSESL</name>
<proteinExistence type="inferred from homology"/>
<gene>
    <name evidence="9" type="ordered locus">Pedsa_0017</name>
</gene>
<dbReference type="EMBL" id="CP002545">
    <property type="protein sequence ID" value="ADY50606.1"/>
    <property type="molecule type" value="Genomic_DNA"/>
</dbReference>
<dbReference type="PRINTS" id="PR00738">
    <property type="entry name" value="GLHYDRLASE20"/>
</dbReference>
<evidence type="ECO:0000313" key="9">
    <source>
        <dbReference type="EMBL" id="ADY50606.1"/>
    </source>
</evidence>
<dbReference type="InterPro" id="IPR017853">
    <property type="entry name" value="GH"/>
</dbReference>
<dbReference type="Pfam" id="PF00728">
    <property type="entry name" value="Glyco_hydro_20"/>
    <property type="match status" value="1"/>
</dbReference>
<feature type="active site" description="Proton donor" evidence="6">
    <location>
        <position position="339"/>
    </location>
</feature>
<sequence length="617" mass="70938">MSKVYKFLGSYLVIYICALMCFAQDVGHKIIPVPVSYKLLKHSFILDNKTAVYFNSEEDKELIRSFLGRINDATGYDLKLLKTNRNVIFFEKLNQYREDLGEEGYELEVSNKKIRISANNSRGWFYGLETLTQLIPVHTSKIKSFTINGVLITDYPRFKYRGLMLDVSRHFFSIEVLKSYINQMAKYKFNVLHLHLTDNQGWRIAVDGLPKLTEVGAWRVSRTGYWKGFLPPQPDETADYGGFYSKEQIRDLIIYSSKKFVEIIPEIDVPGHSLAFIASYPLLSCTQTPQKVLAGDPWNSSRTNVLCVGNDSVYVYLDKIFSEIATLFPSQYIHMGGDEVTRGYWEKCDKCKLLIQKEGLEGVEDLQNYFIKRVTKIVEAKGKKVIGWNENLKGGLPDNMTVMSWKSYEAGIKASNNKQFAIMTPAAFTYLDFYQGDPFLENGPFTVARLNTMYKFEPSPEDANEAFILGGQGSLWTEQVPNERKLQYMTWPRALALSERLWSSKNASGWDFFIKRVEKHLLLLDSSNVKYSTQFYEPIIFSVIEDGVQKIKITSEIEGLEIYYSFDDTSPDKFYPIYSQPLTVPKGAHHIRAISYKDGKPIGREINLPLEIVMKRR</sequence>
<dbReference type="Gene3D" id="3.30.379.10">
    <property type="entry name" value="Chitobiase/beta-hexosaminidase domain 2-like"/>
    <property type="match status" value="1"/>
</dbReference>
<evidence type="ECO:0000256" key="5">
    <source>
        <dbReference type="ARBA" id="ARBA00023295"/>
    </source>
</evidence>
<evidence type="ECO:0000256" key="1">
    <source>
        <dbReference type="ARBA" id="ARBA00001231"/>
    </source>
</evidence>
<dbReference type="EC" id="3.2.1.52" evidence="3"/>
<comment type="similarity">
    <text evidence="2">Belongs to the glycosyl hydrolase 20 family.</text>
</comment>
<organism evidence="9 10">
    <name type="scientific">Pseudopedobacter saltans (strain ATCC 51119 / DSM 12145 / JCM 21818 / CCUG 39354 / LMG 10337 / NBRC 100064 / NCIMB 13643)</name>
    <name type="common">Pedobacter saltans</name>
    <dbReference type="NCBI Taxonomy" id="762903"/>
    <lineage>
        <taxon>Bacteria</taxon>
        <taxon>Pseudomonadati</taxon>
        <taxon>Bacteroidota</taxon>
        <taxon>Sphingobacteriia</taxon>
        <taxon>Sphingobacteriales</taxon>
        <taxon>Sphingobacteriaceae</taxon>
        <taxon>Pseudopedobacter</taxon>
    </lineage>
</organism>
<feature type="domain" description="Beta-hexosaminidase bacterial type N-terminal" evidence="8">
    <location>
        <begin position="28"/>
        <end position="155"/>
    </location>
</feature>
<dbReference type="RefSeq" id="WP_013631109.1">
    <property type="nucleotide sequence ID" value="NC_015177.1"/>
</dbReference>
<dbReference type="GO" id="GO:0016020">
    <property type="term" value="C:membrane"/>
    <property type="evidence" value="ECO:0007669"/>
    <property type="project" value="TreeGrafter"/>
</dbReference>
<dbReference type="PANTHER" id="PTHR22600">
    <property type="entry name" value="BETA-HEXOSAMINIDASE"/>
    <property type="match status" value="1"/>
</dbReference>
<keyword evidence="5 9" id="KW-0326">Glycosidase</keyword>
<evidence type="ECO:0000256" key="6">
    <source>
        <dbReference type="PIRSR" id="PIRSR625705-1"/>
    </source>
</evidence>
<keyword evidence="4 9" id="KW-0378">Hydrolase</keyword>
<dbReference type="InterPro" id="IPR029018">
    <property type="entry name" value="Hex-like_dom2"/>
</dbReference>
<dbReference type="Pfam" id="PF02838">
    <property type="entry name" value="Glyco_hydro_20b"/>
    <property type="match status" value="1"/>
</dbReference>
<dbReference type="PANTHER" id="PTHR22600:SF57">
    <property type="entry name" value="BETA-N-ACETYLHEXOSAMINIDASE"/>
    <property type="match status" value="1"/>
</dbReference>
<keyword evidence="10" id="KW-1185">Reference proteome</keyword>
<dbReference type="InterPro" id="IPR015882">
    <property type="entry name" value="HEX_bac_N"/>
</dbReference>
<evidence type="ECO:0000256" key="4">
    <source>
        <dbReference type="ARBA" id="ARBA00022801"/>
    </source>
</evidence>
<evidence type="ECO:0000259" key="7">
    <source>
        <dbReference type="Pfam" id="PF00728"/>
    </source>
</evidence>
<dbReference type="KEGG" id="psn:Pedsa_0017"/>
<reference evidence="10" key="2">
    <citation type="submission" date="2011-02" db="EMBL/GenBank/DDBJ databases">
        <title>The complete genome of Pedobacter saltans DSM 12145.</title>
        <authorList>
            <consortium name="US DOE Joint Genome Institute (JGI-PGF)"/>
            <person name="Lucas S."/>
            <person name="Copeland A."/>
            <person name="Lapidus A."/>
            <person name="Bruce D."/>
            <person name="Goodwin L."/>
            <person name="Pitluck S."/>
            <person name="Kyrpides N."/>
            <person name="Mavromatis K."/>
            <person name="Pagani I."/>
            <person name="Ivanova N."/>
            <person name="Ovchinnikova G."/>
            <person name="Lu M."/>
            <person name="Detter J.C."/>
            <person name="Han C."/>
            <person name="Land M."/>
            <person name="Hauser L."/>
            <person name="Markowitz V."/>
            <person name="Cheng J.-F."/>
            <person name="Hugenholtz P."/>
            <person name="Woyke T."/>
            <person name="Wu D."/>
            <person name="Tindall B."/>
            <person name="Pomrenke H.G."/>
            <person name="Brambilla E."/>
            <person name="Klenk H.-P."/>
            <person name="Eisen J.A."/>
        </authorList>
    </citation>
    <scope>NUCLEOTIDE SEQUENCE [LARGE SCALE GENOMIC DNA]</scope>
    <source>
        <strain evidence="10">ATCC 51119 / DSM 12145 / JCM 21818 / LMG 10337 / NBRC 100064 / NCIMB 13643</strain>
    </source>
</reference>
<dbReference type="GO" id="GO:0030203">
    <property type="term" value="P:glycosaminoglycan metabolic process"/>
    <property type="evidence" value="ECO:0007669"/>
    <property type="project" value="TreeGrafter"/>
</dbReference>
<dbReference type="GO" id="GO:0005975">
    <property type="term" value="P:carbohydrate metabolic process"/>
    <property type="evidence" value="ECO:0007669"/>
    <property type="project" value="InterPro"/>
</dbReference>
<protein>
    <recommendedName>
        <fullName evidence="3">beta-N-acetylhexosaminidase</fullName>
        <ecNumber evidence="3">3.2.1.52</ecNumber>
    </recommendedName>
</protein>
<dbReference type="InterPro" id="IPR015883">
    <property type="entry name" value="Glyco_hydro_20_cat"/>
</dbReference>
<dbReference type="AlphaFoldDB" id="F0SC21"/>
<dbReference type="InterPro" id="IPR026876">
    <property type="entry name" value="Fn3_assoc_repeat"/>
</dbReference>
<dbReference type="SUPFAM" id="SSF51445">
    <property type="entry name" value="(Trans)glycosidases"/>
    <property type="match status" value="1"/>
</dbReference>
<dbReference type="Proteomes" id="UP000000310">
    <property type="component" value="Chromosome"/>
</dbReference>
<dbReference type="CDD" id="cd06563">
    <property type="entry name" value="GH20_chitobiase-like"/>
    <property type="match status" value="1"/>
</dbReference>
<evidence type="ECO:0000259" key="8">
    <source>
        <dbReference type="Pfam" id="PF02838"/>
    </source>
</evidence>
<evidence type="ECO:0000256" key="3">
    <source>
        <dbReference type="ARBA" id="ARBA00012663"/>
    </source>
</evidence>
<comment type="catalytic activity">
    <reaction evidence="1">
        <text>Hydrolysis of terminal non-reducing N-acetyl-D-hexosamine residues in N-acetyl-beta-D-hexosaminides.</text>
        <dbReference type="EC" id="3.2.1.52"/>
    </reaction>
</comment>
<dbReference type="HOGENOM" id="CLU_007082_5_0_10"/>
<dbReference type="InterPro" id="IPR025705">
    <property type="entry name" value="Beta_hexosaminidase_sua/sub"/>
</dbReference>
<dbReference type="STRING" id="762903.Pedsa_0017"/>
<evidence type="ECO:0000313" key="10">
    <source>
        <dbReference type="Proteomes" id="UP000000310"/>
    </source>
</evidence>
<reference evidence="9 10" key="1">
    <citation type="journal article" date="2011" name="Stand. Genomic Sci.">
        <title>Complete genome sequence of the gliding, heparinolytic Pedobacter saltans type strain (113).</title>
        <authorList>
            <person name="Liolios K."/>
            <person name="Sikorski J."/>
            <person name="Lu M."/>
            <person name="Nolan M."/>
            <person name="Lapidus A."/>
            <person name="Lucas S."/>
            <person name="Hammon N."/>
            <person name="Deshpande S."/>
            <person name="Cheng J.F."/>
            <person name="Tapia R."/>
            <person name="Han C."/>
            <person name="Goodwin L."/>
            <person name="Pitluck S."/>
            <person name="Huntemann M."/>
            <person name="Ivanova N."/>
            <person name="Pagani I."/>
            <person name="Mavromatis K."/>
            <person name="Ovchinikova G."/>
            <person name="Pati A."/>
            <person name="Chen A."/>
            <person name="Palaniappan K."/>
            <person name="Land M."/>
            <person name="Hauser L."/>
            <person name="Brambilla E.M."/>
            <person name="Kotsyurbenko O."/>
            <person name="Rohde M."/>
            <person name="Tindall B.J."/>
            <person name="Abt B."/>
            <person name="Goker M."/>
            <person name="Detter J.C."/>
            <person name="Woyke T."/>
            <person name="Bristow J."/>
            <person name="Eisen J.A."/>
            <person name="Markowitz V."/>
            <person name="Hugenholtz P."/>
            <person name="Klenk H.P."/>
            <person name="Kyrpides N.C."/>
        </authorList>
    </citation>
    <scope>NUCLEOTIDE SEQUENCE [LARGE SCALE GENOMIC DNA]</scope>
    <source>
        <strain evidence="10">ATCC 51119 / DSM 12145 / JCM 21818 / LMG 10337 / NBRC 100064 / NCIMB 13643</strain>
    </source>
</reference>
<dbReference type="Pfam" id="PF13287">
    <property type="entry name" value="Fn3_assoc"/>
    <property type="match status" value="1"/>
</dbReference>
<dbReference type="SUPFAM" id="SSF55545">
    <property type="entry name" value="beta-N-acetylhexosaminidase-like domain"/>
    <property type="match status" value="1"/>
</dbReference>
<dbReference type="Gene3D" id="3.20.20.80">
    <property type="entry name" value="Glycosidases"/>
    <property type="match status" value="1"/>
</dbReference>
<feature type="domain" description="Glycoside hydrolase family 20 catalytic" evidence="7">
    <location>
        <begin position="158"/>
        <end position="504"/>
    </location>
</feature>
<dbReference type="eggNOG" id="COG3525">
    <property type="taxonomic scope" value="Bacteria"/>
</dbReference>
<dbReference type="OrthoDB" id="1006965at2"/>
<accession>F0SC21</accession>
<evidence type="ECO:0000256" key="2">
    <source>
        <dbReference type="ARBA" id="ARBA00006285"/>
    </source>
</evidence>
<dbReference type="GO" id="GO:0004563">
    <property type="term" value="F:beta-N-acetylhexosaminidase activity"/>
    <property type="evidence" value="ECO:0007669"/>
    <property type="project" value="UniProtKB-EC"/>
</dbReference>